<feature type="transmembrane region" description="Helical" evidence="1">
    <location>
        <begin position="7"/>
        <end position="28"/>
    </location>
</feature>
<comment type="caution">
    <text evidence="2">The sequence shown here is derived from an EMBL/GenBank/DDBJ whole genome shotgun (WGS) entry which is preliminary data.</text>
</comment>
<feature type="transmembrane region" description="Helical" evidence="1">
    <location>
        <begin position="136"/>
        <end position="162"/>
    </location>
</feature>
<keyword evidence="1" id="KW-0812">Transmembrane</keyword>
<dbReference type="EMBL" id="JACIFO010000002">
    <property type="protein sequence ID" value="MBB4118219.1"/>
    <property type="molecule type" value="Genomic_DNA"/>
</dbReference>
<evidence type="ECO:0000313" key="2">
    <source>
        <dbReference type="EMBL" id="MBB4118219.1"/>
    </source>
</evidence>
<gene>
    <name evidence="2" type="ORF">GGR32_000493</name>
</gene>
<evidence type="ECO:0000256" key="1">
    <source>
        <dbReference type="SAM" id="Phobius"/>
    </source>
</evidence>
<feature type="transmembrane region" description="Helical" evidence="1">
    <location>
        <begin position="40"/>
        <end position="60"/>
    </location>
</feature>
<feature type="transmembrane region" description="Helical" evidence="1">
    <location>
        <begin position="182"/>
        <end position="200"/>
    </location>
</feature>
<sequence>MKRFIAIASYLFHPLLMPLVGILLYFWLTKRFYPMPVIKAKILAVVIFTLIIPLIFSFILRNSKLISNFSLSKVKERKIPLLFYATITLTIINFIFPKYQFNIPYLFFSGILYATLLVLLGTYLKQKISLHMVGIAGLCTFIIGVCIYFGLPLYGLIAFFIFATGWTASARLQAKAHNHKELILGIIAGGGTQLGLFLLYL</sequence>
<feature type="transmembrane region" description="Helical" evidence="1">
    <location>
        <begin position="105"/>
        <end position="124"/>
    </location>
</feature>
<organism evidence="2 3">
    <name type="scientific">Mesonia hippocampi</name>
    <dbReference type="NCBI Taxonomy" id="1628250"/>
    <lineage>
        <taxon>Bacteria</taxon>
        <taxon>Pseudomonadati</taxon>
        <taxon>Bacteroidota</taxon>
        <taxon>Flavobacteriia</taxon>
        <taxon>Flavobacteriales</taxon>
        <taxon>Flavobacteriaceae</taxon>
        <taxon>Mesonia</taxon>
    </lineage>
</organism>
<feature type="transmembrane region" description="Helical" evidence="1">
    <location>
        <begin position="81"/>
        <end position="99"/>
    </location>
</feature>
<proteinExistence type="predicted"/>
<reference evidence="2 3" key="1">
    <citation type="submission" date="2020-08" db="EMBL/GenBank/DDBJ databases">
        <title>Genomic Encyclopedia of Type Strains, Phase IV (KMG-IV): sequencing the most valuable type-strain genomes for metagenomic binning, comparative biology and taxonomic classification.</title>
        <authorList>
            <person name="Goeker M."/>
        </authorList>
    </citation>
    <scope>NUCLEOTIDE SEQUENCE [LARGE SCALE GENOMIC DNA]</scope>
    <source>
        <strain evidence="2 3">DSM 29568</strain>
    </source>
</reference>
<keyword evidence="1" id="KW-1133">Transmembrane helix</keyword>
<protein>
    <submittedName>
        <fullName evidence="2">MFS family permease</fullName>
    </submittedName>
</protein>
<dbReference type="RefSeq" id="WP_183476001.1">
    <property type="nucleotide sequence ID" value="NZ_JACIFO010000002.1"/>
</dbReference>
<evidence type="ECO:0000313" key="3">
    <source>
        <dbReference type="Proteomes" id="UP000553034"/>
    </source>
</evidence>
<name>A0A840EIJ9_9FLAO</name>
<dbReference type="AlphaFoldDB" id="A0A840EIJ9"/>
<keyword evidence="1" id="KW-0472">Membrane</keyword>
<keyword evidence="3" id="KW-1185">Reference proteome</keyword>
<accession>A0A840EIJ9</accession>
<dbReference type="Proteomes" id="UP000553034">
    <property type="component" value="Unassembled WGS sequence"/>
</dbReference>